<feature type="transmembrane region" description="Helical" evidence="12">
    <location>
        <begin position="204"/>
        <end position="225"/>
    </location>
</feature>
<proteinExistence type="inferred from homology"/>
<dbReference type="InterPro" id="IPR048036">
    <property type="entry name" value="Tlg1p-like_N"/>
</dbReference>
<dbReference type="SUPFAM" id="SSF47661">
    <property type="entry name" value="t-snare proteins"/>
    <property type="match status" value="1"/>
</dbReference>
<dbReference type="InterPro" id="IPR015260">
    <property type="entry name" value="Syntaxin-6/10/61_N"/>
</dbReference>
<dbReference type="Pfam" id="PF05739">
    <property type="entry name" value="SNARE"/>
    <property type="match status" value="1"/>
</dbReference>
<evidence type="ECO:0000256" key="9">
    <source>
        <dbReference type="ARBA" id="ARBA00023136"/>
    </source>
</evidence>
<dbReference type="GO" id="GO:0006906">
    <property type="term" value="P:vesicle fusion"/>
    <property type="evidence" value="ECO:0007669"/>
    <property type="project" value="TreeGrafter"/>
</dbReference>
<dbReference type="EMBL" id="CANTUO010000005">
    <property type="protein sequence ID" value="CAI5759896.1"/>
    <property type="molecule type" value="Genomic_DNA"/>
</dbReference>
<dbReference type="FunFam" id="1.20.5.110:FF:000006">
    <property type="entry name" value="Syntaxin 6"/>
    <property type="match status" value="1"/>
</dbReference>
<evidence type="ECO:0000256" key="1">
    <source>
        <dbReference type="ARBA" id="ARBA00004409"/>
    </source>
</evidence>
<gene>
    <name evidence="14" type="ORF">CANVERA_P4408</name>
</gene>
<dbReference type="GO" id="GO:0048278">
    <property type="term" value="P:vesicle docking"/>
    <property type="evidence" value="ECO:0007669"/>
    <property type="project" value="TreeGrafter"/>
</dbReference>
<dbReference type="GO" id="GO:0006886">
    <property type="term" value="P:intracellular protein transport"/>
    <property type="evidence" value="ECO:0007669"/>
    <property type="project" value="InterPro"/>
</dbReference>
<comment type="subcellular location">
    <subcellularLocation>
        <location evidence="1">Golgi apparatus membrane</location>
        <topology evidence="1">Single-pass type IV membrane protein</topology>
    </subcellularLocation>
</comment>
<keyword evidence="15" id="KW-1185">Reference proteome</keyword>
<evidence type="ECO:0000256" key="10">
    <source>
        <dbReference type="ARBA" id="ARBA00073343"/>
    </source>
</evidence>
<dbReference type="InterPro" id="IPR006012">
    <property type="entry name" value="Syntaxin/epimorphin_CS"/>
</dbReference>
<dbReference type="OrthoDB" id="546861at2759"/>
<dbReference type="CDD" id="cd21444">
    <property type="entry name" value="SNARE_NTD_Tlg1p-like"/>
    <property type="match status" value="1"/>
</dbReference>
<organism evidence="14 15">
    <name type="scientific">Candida verbasci</name>
    <dbReference type="NCBI Taxonomy" id="1227364"/>
    <lineage>
        <taxon>Eukaryota</taxon>
        <taxon>Fungi</taxon>
        <taxon>Dikarya</taxon>
        <taxon>Ascomycota</taxon>
        <taxon>Saccharomycotina</taxon>
        <taxon>Pichiomycetes</taxon>
        <taxon>Debaryomycetaceae</taxon>
        <taxon>Candida/Lodderomyces clade</taxon>
        <taxon>Candida</taxon>
    </lineage>
</organism>
<dbReference type="PANTHER" id="PTHR19957:SF224">
    <property type="entry name" value="HL02043P"/>
    <property type="match status" value="1"/>
</dbReference>
<dbReference type="SUPFAM" id="SSF58038">
    <property type="entry name" value="SNARE fusion complex"/>
    <property type="match status" value="1"/>
</dbReference>
<name>A0A9W4U1U6_9ASCO</name>
<dbReference type="GO" id="GO:0000149">
    <property type="term" value="F:SNARE binding"/>
    <property type="evidence" value="ECO:0007669"/>
    <property type="project" value="TreeGrafter"/>
</dbReference>
<evidence type="ECO:0000256" key="12">
    <source>
        <dbReference type="SAM" id="Phobius"/>
    </source>
</evidence>
<evidence type="ECO:0000256" key="5">
    <source>
        <dbReference type="ARBA" id="ARBA00022927"/>
    </source>
</evidence>
<sequence length="226" mass="26196">MDPFNEVKQDADNTKNILQSIIDKKNNSSDIIQDFNNNFQELEEIYEDLKQALIISESQPSNFNLSLDDIANRKNILKDLNNDIKRLKNSWEDRRNVKLRDVTTMSNRISQEYNQAGNPFDNGNGTGITQYQQQELIQEQDSQLDNIHQTMKNLNLQAQIMGNELEDQGYMLDELDYELDNVDNKLNRGLKRMNIFLEKNKETASNWCIGILVVILCILLVLLIIA</sequence>
<dbReference type="GO" id="GO:0005484">
    <property type="term" value="F:SNAP receptor activity"/>
    <property type="evidence" value="ECO:0007669"/>
    <property type="project" value="InterPro"/>
</dbReference>
<evidence type="ECO:0000256" key="7">
    <source>
        <dbReference type="ARBA" id="ARBA00023034"/>
    </source>
</evidence>
<dbReference type="PROSITE" id="PS50192">
    <property type="entry name" value="T_SNARE"/>
    <property type="match status" value="1"/>
</dbReference>
<evidence type="ECO:0000256" key="8">
    <source>
        <dbReference type="ARBA" id="ARBA00023054"/>
    </source>
</evidence>
<keyword evidence="7" id="KW-0333">Golgi apparatus</keyword>
<dbReference type="GO" id="GO:0005802">
    <property type="term" value="C:trans-Golgi network"/>
    <property type="evidence" value="ECO:0007669"/>
    <property type="project" value="UniProtKB-ARBA"/>
</dbReference>
<accession>A0A9W4U1U6</accession>
<evidence type="ECO:0000313" key="14">
    <source>
        <dbReference type="EMBL" id="CAI5759896.1"/>
    </source>
</evidence>
<evidence type="ECO:0000256" key="6">
    <source>
        <dbReference type="ARBA" id="ARBA00022989"/>
    </source>
</evidence>
<evidence type="ECO:0000256" key="3">
    <source>
        <dbReference type="ARBA" id="ARBA00022448"/>
    </source>
</evidence>
<dbReference type="CDD" id="cd15851">
    <property type="entry name" value="SNARE_Syntaxin6"/>
    <property type="match status" value="1"/>
</dbReference>
<dbReference type="GO" id="GO:0031201">
    <property type="term" value="C:SNARE complex"/>
    <property type="evidence" value="ECO:0007669"/>
    <property type="project" value="TreeGrafter"/>
</dbReference>
<evidence type="ECO:0000313" key="15">
    <source>
        <dbReference type="Proteomes" id="UP001152885"/>
    </source>
</evidence>
<feature type="coiled-coil region" evidence="11">
    <location>
        <begin position="32"/>
        <end position="90"/>
    </location>
</feature>
<keyword evidence="3" id="KW-0813">Transport</keyword>
<dbReference type="Gene3D" id="1.20.58.90">
    <property type="match status" value="1"/>
</dbReference>
<dbReference type="GO" id="GO:0048193">
    <property type="term" value="P:Golgi vesicle transport"/>
    <property type="evidence" value="ECO:0007669"/>
    <property type="project" value="InterPro"/>
</dbReference>
<dbReference type="InterPro" id="IPR000727">
    <property type="entry name" value="T_SNARE_dom"/>
</dbReference>
<dbReference type="Pfam" id="PF09177">
    <property type="entry name" value="STX6_10_61_N"/>
    <property type="match status" value="1"/>
</dbReference>
<dbReference type="Gene3D" id="1.20.5.110">
    <property type="match status" value="1"/>
</dbReference>
<dbReference type="GO" id="GO:0000139">
    <property type="term" value="C:Golgi membrane"/>
    <property type="evidence" value="ECO:0007669"/>
    <property type="project" value="UniProtKB-SubCell"/>
</dbReference>
<dbReference type="SMART" id="SM00397">
    <property type="entry name" value="t_SNARE"/>
    <property type="match status" value="1"/>
</dbReference>
<reference evidence="14" key="1">
    <citation type="submission" date="2022-12" db="EMBL/GenBank/DDBJ databases">
        <authorList>
            <person name="Brejova B."/>
        </authorList>
    </citation>
    <scope>NUCLEOTIDE SEQUENCE</scope>
</reference>
<dbReference type="PROSITE" id="PS00914">
    <property type="entry name" value="SYNTAXIN"/>
    <property type="match status" value="1"/>
</dbReference>
<keyword evidence="9 12" id="KW-0472">Membrane</keyword>
<dbReference type="PANTHER" id="PTHR19957">
    <property type="entry name" value="SYNTAXIN"/>
    <property type="match status" value="1"/>
</dbReference>
<evidence type="ECO:0000259" key="13">
    <source>
        <dbReference type="PROSITE" id="PS50192"/>
    </source>
</evidence>
<evidence type="ECO:0000256" key="11">
    <source>
        <dbReference type="SAM" id="Coils"/>
    </source>
</evidence>
<comment type="similarity">
    <text evidence="2">Belongs to the syntaxin family.</text>
</comment>
<dbReference type="Proteomes" id="UP001152885">
    <property type="component" value="Unassembled WGS sequence"/>
</dbReference>
<evidence type="ECO:0000256" key="4">
    <source>
        <dbReference type="ARBA" id="ARBA00022692"/>
    </source>
</evidence>
<keyword evidence="8 11" id="KW-0175">Coiled coil</keyword>
<protein>
    <recommendedName>
        <fullName evidence="10">t-SNARE affecting a late Golgi compartment protein 1</fullName>
    </recommendedName>
</protein>
<keyword evidence="5" id="KW-0653">Protein transport</keyword>
<dbReference type="InterPro" id="IPR010989">
    <property type="entry name" value="SNARE"/>
</dbReference>
<keyword evidence="4 12" id="KW-0812">Transmembrane</keyword>
<dbReference type="InterPro" id="IPR045242">
    <property type="entry name" value="Syntaxin"/>
</dbReference>
<feature type="domain" description="T-SNARE coiled-coil homology" evidence="13">
    <location>
        <begin position="134"/>
        <end position="196"/>
    </location>
</feature>
<evidence type="ECO:0000256" key="2">
    <source>
        <dbReference type="ARBA" id="ARBA00009063"/>
    </source>
</evidence>
<keyword evidence="6 12" id="KW-1133">Transmembrane helix</keyword>
<comment type="caution">
    <text evidence="14">The sequence shown here is derived from an EMBL/GenBank/DDBJ whole genome shotgun (WGS) entry which is preliminary data.</text>
</comment>
<dbReference type="AlphaFoldDB" id="A0A9W4U1U6"/>